<keyword evidence="12" id="KW-1185">Reference proteome</keyword>
<organism evidence="11 12">
    <name type="scientific">Piscinibacter aquaticus</name>
    <dbReference type="NCBI Taxonomy" id="392597"/>
    <lineage>
        <taxon>Bacteria</taxon>
        <taxon>Pseudomonadati</taxon>
        <taxon>Pseudomonadota</taxon>
        <taxon>Betaproteobacteria</taxon>
        <taxon>Burkholderiales</taxon>
        <taxon>Sphaerotilaceae</taxon>
        <taxon>Piscinibacter</taxon>
    </lineage>
</organism>
<keyword evidence="8" id="KW-0472">Membrane</keyword>
<keyword evidence="5" id="KW-0812">Transmembrane</keyword>
<sequence length="449" mass="48391">MPAAGPSRCTEMATPFPRVSRPTPMVKTISPWRRPGTHPRLPTRQFQPPPRRRGDPMKNKTPLIAALALAGTAGSVQAVELSYSGYMRAGTGVNARGGTQVCYQLAGADTKWRLGNECDYVIEPTFNAKLAEYEGSTWNVLVMPSVYHAWGPAGSNEPDTLTTRFGQIYAYGDKISQLAGGKVWAGRRFYNRLQLGINDQFLENNDGNGAGIEDMDLGAAKVSVAFMMDPNNSANENRFALPIRATGIKTLPNGDLSIYVTPSAQLKSKNQVTGIEPAKQPNGIALGLYQTLNGALGGNWIFGFKHDKTGDVKNTRIVGQYGTTIGAGTGLDVIAQYRVNDAPANGGNKWTSIGARTDTHLSGPFRFLFEAGHDQIKPDAGDTRNMTKFTAALAASAGKEPGSRPTVRLFVTHAIWNEAARLTLGGRTQEVFGDKKAGTSLGIQAETWW</sequence>
<dbReference type="AlphaFoldDB" id="A0A5C6U501"/>
<dbReference type="GO" id="GO:0015144">
    <property type="term" value="F:carbohydrate transmembrane transporter activity"/>
    <property type="evidence" value="ECO:0007669"/>
    <property type="project" value="TreeGrafter"/>
</dbReference>
<feature type="region of interest" description="Disordered" evidence="10">
    <location>
        <begin position="1"/>
        <end position="58"/>
    </location>
</feature>
<dbReference type="PANTHER" id="PTHR38762">
    <property type="entry name" value="CRYPTIC OUTER MEMBRANE PORIN BGLH-RELATED"/>
    <property type="match status" value="1"/>
</dbReference>
<dbReference type="PANTHER" id="PTHR38762:SF1">
    <property type="entry name" value="CRYPTIC OUTER MEMBRANE PORIN BGLH-RELATED"/>
    <property type="match status" value="1"/>
</dbReference>
<evidence type="ECO:0000313" key="12">
    <source>
        <dbReference type="Proteomes" id="UP000321832"/>
    </source>
</evidence>
<evidence type="ECO:0000256" key="2">
    <source>
        <dbReference type="ARBA" id="ARBA00007055"/>
    </source>
</evidence>
<comment type="caution">
    <text evidence="11">The sequence shown here is derived from an EMBL/GenBank/DDBJ whole genome shotgun (WGS) entry which is preliminary data.</text>
</comment>
<name>A0A5C6U501_9BURK</name>
<protein>
    <recommendedName>
        <fullName evidence="13">Carbohydrate porin</fullName>
    </recommendedName>
</protein>
<evidence type="ECO:0000256" key="4">
    <source>
        <dbReference type="ARBA" id="ARBA00022452"/>
    </source>
</evidence>
<proteinExistence type="inferred from homology"/>
<reference evidence="11 12" key="1">
    <citation type="submission" date="2019-08" db="EMBL/GenBank/DDBJ databases">
        <authorList>
            <person name="Khan S.A."/>
            <person name="Jeon C.O."/>
            <person name="Jeong S.E."/>
        </authorList>
    </citation>
    <scope>NUCLEOTIDE SEQUENCE [LARGE SCALE GENOMIC DNA]</scope>
    <source>
        <strain evidence="12">IMCC1728</strain>
    </source>
</reference>
<dbReference type="InterPro" id="IPR036998">
    <property type="entry name" value="Porin_LamB_sf"/>
</dbReference>
<evidence type="ECO:0000313" key="11">
    <source>
        <dbReference type="EMBL" id="TXC67161.1"/>
    </source>
</evidence>
<dbReference type="Pfam" id="PF02264">
    <property type="entry name" value="LamB"/>
    <property type="match status" value="1"/>
</dbReference>
<dbReference type="InterPro" id="IPR050286">
    <property type="entry name" value="G_neg_Bact_CarbUptk_Porin"/>
</dbReference>
<evidence type="ECO:0000256" key="1">
    <source>
        <dbReference type="ARBA" id="ARBA00004571"/>
    </source>
</evidence>
<evidence type="ECO:0000256" key="5">
    <source>
        <dbReference type="ARBA" id="ARBA00022692"/>
    </source>
</evidence>
<evidence type="ECO:0000256" key="6">
    <source>
        <dbReference type="ARBA" id="ARBA00023065"/>
    </source>
</evidence>
<dbReference type="Gene3D" id="2.40.170.10">
    <property type="entry name" value="Porin, LamB type"/>
    <property type="match status" value="1"/>
</dbReference>
<accession>A0A5C6U501</accession>
<dbReference type="GO" id="GO:0006811">
    <property type="term" value="P:monoatomic ion transport"/>
    <property type="evidence" value="ECO:0007669"/>
    <property type="project" value="UniProtKB-KW"/>
</dbReference>
<gene>
    <name evidence="11" type="ORF">FSC37_19945</name>
</gene>
<comment type="similarity">
    <text evidence="2">Belongs to the porin LamB (TC 1.B.3) family.</text>
</comment>
<keyword evidence="7" id="KW-0626">Porin</keyword>
<evidence type="ECO:0008006" key="13">
    <source>
        <dbReference type="Google" id="ProtNLM"/>
    </source>
</evidence>
<dbReference type="Proteomes" id="UP000321832">
    <property type="component" value="Unassembled WGS sequence"/>
</dbReference>
<keyword evidence="3" id="KW-0813">Transport</keyword>
<dbReference type="SUPFAM" id="SSF56935">
    <property type="entry name" value="Porins"/>
    <property type="match status" value="1"/>
</dbReference>
<evidence type="ECO:0000256" key="7">
    <source>
        <dbReference type="ARBA" id="ARBA00023114"/>
    </source>
</evidence>
<evidence type="ECO:0000256" key="9">
    <source>
        <dbReference type="ARBA" id="ARBA00023237"/>
    </source>
</evidence>
<evidence type="ECO:0000256" key="10">
    <source>
        <dbReference type="SAM" id="MobiDB-lite"/>
    </source>
</evidence>
<comment type="subcellular location">
    <subcellularLocation>
        <location evidence="1">Cell outer membrane</location>
        <topology evidence="1">Multi-pass membrane protein</topology>
    </subcellularLocation>
</comment>
<dbReference type="GO" id="GO:0015774">
    <property type="term" value="P:polysaccharide transport"/>
    <property type="evidence" value="ECO:0007669"/>
    <property type="project" value="TreeGrafter"/>
</dbReference>
<dbReference type="EMBL" id="VOPW01000001">
    <property type="protein sequence ID" value="TXC67161.1"/>
    <property type="molecule type" value="Genomic_DNA"/>
</dbReference>
<dbReference type="InterPro" id="IPR003192">
    <property type="entry name" value="Porin_LamB"/>
</dbReference>
<dbReference type="GO" id="GO:0046930">
    <property type="term" value="C:pore complex"/>
    <property type="evidence" value="ECO:0007669"/>
    <property type="project" value="UniProtKB-KW"/>
</dbReference>
<evidence type="ECO:0000256" key="8">
    <source>
        <dbReference type="ARBA" id="ARBA00023136"/>
    </source>
</evidence>
<keyword evidence="6" id="KW-0406">Ion transport</keyword>
<dbReference type="GO" id="GO:0009279">
    <property type="term" value="C:cell outer membrane"/>
    <property type="evidence" value="ECO:0007669"/>
    <property type="project" value="UniProtKB-SubCell"/>
</dbReference>
<dbReference type="GO" id="GO:0015288">
    <property type="term" value="F:porin activity"/>
    <property type="evidence" value="ECO:0007669"/>
    <property type="project" value="UniProtKB-KW"/>
</dbReference>
<keyword evidence="4" id="KW-1134">Transmembrane beta strand</keyword>
<keyword evidence="9" id="KW-0998">Cell outer membrane</keyword>
<evidence type="ECO:0000256" key="3">
    <source>
        <dbReference type="ARBA" id="ARBA00022448"/>
    </source>
</evidence>